<dbReference type="GO" id="GO:0005576">
    <property type="term" value="C:extracellular region"/>
    <property type="evidence" value="ECO:0007669"/>
    <property type="project" value="UniProtKB-SubCell"/>
</dbReference>
<keyword evidence="3" id="KW-0964">Secreted</keyword>
<dbReference type="GO" id="GO:0043657">
    <property type="term" value="C:host cell"/>
    <property type="evidence" value="ECO:0007669"/>
    <property type="project" value="UniProtKB-SubCell"/>
</dbReference>
<comment type="caution">
    <text evidence="7">The sequence shown here is derived from an EMBL/GenBank/DDBJ whole genome shotgun (WGS) entry which is preliminary data.</text>
</comment>
<reference evidence="7 8" key="1">
    <citation type="submission" date="2024-09" db="EMBL/GenBank/DDBJ databases">
        <title>Genome sequencing and assembly of Phytophthora oleae, isolate VK10A, causative agent of rot of olive drupes.</title>
        <authorList>
            <person name="Conti Taguali S."/>
            <person name="Riolo M."/>
            <person name="La Spada F."/>
            <person name="Cacciola S.O."/>
            <person name="Dionisio G."/>
        </authorList>
    </citation>
    <scope>NUCLEOTIDE SEQUENCE [LARGE SCALE GENOMIC DNA]</scope>
    <source>
        <strain evidence="7 8">VK10A</strain>
    </source>
</reference>
<gene>
    <name evidence="7" type="ORF">V7S43_008668</name>
</gene>
<evidence type="ECO:0000313" key="8">
    <source>
        <dbReference type="Proteomes" id="UP001632037"/>
    </source>
</evidence>
<keyword evidence="8" id="KW-1185">Reference proteome</keyword>
<sequence length="222" mass="24973">MVNLFCAIVGVPGSVFDVDIDERKPVSHLKKVIKDLNEGLIAAPWKLKLFLAKKNEGKAPWLTEAEVENGEIDTTGLKRLNSAKAAIGAAGLSSDAVKLQLTKQKAEGLNLQMKGPIHVVVMVPEQRQQLQAEDVQREKIRQELIRLSRERAEFECELQHKTPKSNTTGTLGEKEQRRLDSNQLIFDTAPVENGEAFGRRKFRLKLMPVRRRPTLTHLLLLI</sequence>
<dbReference type="Proteomes" id="UP001632037">
    <property type="component" value="Unassembled WGS sequence"/>
</dbReference>
<dbReference type="EMBL" id="JBIMZQ010000017">
    <property type="protein sequence ID" value="KAL3666417.1"/>
    <property type="molecule type" value="Genomic_DNA"/>
</dbReference>
<evidence type="ECO:0000256" key="2">
    <source>
        <dbReference type="ARBA" id="ARBA00004613"/>
    </source>
</evidence>
<protein>
    <recommendedName>
        <fullName evidence="6">Crinkler effector protein N-terminal domain-containing protein</fullName>
    </recommendedName>
</protein>
<feature type="coiled-coil region" evidence="4">
    <location>
        <begin position="130"/>
        <end position="157"/>
    </location>
</feature>
<evidence type="ECO:0000256" key="5">
    <source>
        <dbReference type="SAM" id="MobiDB-lite"/>
    </source>
</evidence>
<evidence type="ECO:0000259" key="6">
    <source>
        <dbReference type="Pfam" id="PF20147"/>
    </source>
</evidence>
<evidence type="ECO:0000313" key="7">
    <source>
        <dbReference type="EMBL" id="KAL3666417.1"/>
    </source>
</evidence>
<name>A0ABD3FJ57_9STRA</name>
<dbReference type="InterPro" id="IPR045379">
    <property type="entry name" value="Crinkler_N"/>
</dbReference>
<comment type="subcellular location">
    <subcellularLocation>
        <location evidence="1">Host cell</location>
    </subcellularLocation>
    <subcellularLocation>
        <location evidence="2">Secreted</location>
    </subcellularLocation>
</comment>
<keyword evidence="4" id="KW-0175">Coiled coil</keyword>
<evidence type="ECO:0000256" key="3">
    <source>
        <dbReference type="ARBA" id="ARBA00022525"/>
    </source>
</evidence>
<organism evidence="7 8">
    <name type="scientific">Phytophthora oleae</name>
    <dbReference type="NCBI Taxonomy" id="2107226"/>
    <lineage>
        <taxon>Eukaryota</taxon>
        <taxon>Sar</taxon>
        <taxon>Stramenopiles</taxon>
        <taxon>Oomycota</taxon>
        <taxon>Peronosporomycetes</taxon>
        <taxon>Peronosporales</taxon>
        <taxon>Peronosporaceae</taxon>
        <taxon>Phytophthora</taxon>
    </lineage>
</organism>
<evidence type="ECO:0000256" key="1">
    <source>
        <dbReference type="ARBA" id="ARBA00004340"/>
    </source>
</evidence>
<feature type="region of interest" description="Disordered" evidence="5">
    <location>
        <begin position="160"/>
        <end position="179"/>
    </location>
</feature>
<dbReference type="AlphaFoldDB" id="A0ABD3FJ57"/>
<evidence type="ECO:0000256" key="4">
    <source>
        <dbReference type="SAM" id="Coils"/>
    </source>
</evidence>
<dbReference type="Pfam" id="PF20147">
    <property type="entry name" value="Crinkler"/>
    <property type="match status" value="1"/>
</dbReference>
<proteinExistence type="predicted"/>
<feature type="domain" description="Crinkler effector protein N-terminal" evidence="6">
    <location>
        <begin position="2"/>
        <end position="121"/>
    </location>
</feature>
<accession>A0ABD3FJ57</accession>